<feature type="domain" description="ZMYM2-like/QRICH1 C-terminal" evidence="4">
    <location>
        <begin position="1"/>
        <end position="141"/>
    </location>
</feature>
<evidence type="ECO:0000313" key="5">
    <source>
        <dbReference type="EMBL" id="LAA65329.1"/>
    </source>
</evidence>
<evidence type="ECO:0000256" key="1">
    <source>
        <dbReference type="ARBA" id="ARBA00022499"/>
    </source>
</evidence>
<keyword evidence="2" id="KW-0597">Phosphoprotein</keyword>
<keyword evidence="1" id="KW-1017">Isopeptide bond</keyword>
<evidence type="ECO:0000256" key="3">
    <source>
        <dbReference type="ARBA" id="ARBA00022843"/>
    </source>
</evidence>
<protein>
    <recommendedName>
        <fullName evidence="4">ZMYM2-like/QRICH1 C-terminal domain-containing protein</fullName>
    </recommendedName>
</protein>
<dbReference type="Pfam" id="PF12012">
    <property type="entry name" value="DUF3504"/>
    <property type="match status" value="1"/>
</dbReference>
<dbReference type="InterPro" id="IPR051284">
    <property type="entry name" value="ZnF_MYMT-QRICH1"/>
</dbReference>
<reference evidence="5" key="1">
    <citation type="submission" date="2017-07" db="EMBL/GenBank/DDBJ databases">
        <authorList>
            <person name="Mikheyev A."/>
            <person name="Grau M."/>
        </authorList>
    </citation>
    <scope>NUCLEOTIDE SEQUENCE</scope>
    <source>
        <tissue evidence="5">Venom_gland</tissue>
    </source>
</reference>
<dbReference type="PANTHER" id="PTHR45736">
    <property type="entry name" value="ZINC FINGER MYM-TYPE PROTEIN"/>
    <property type="match status" value="1"/>
</dbReference>
<dbReference type="EMBL" id="IACJ01165786">
    <property type="protein sequence ID" value="LAA65329.1"/>
    <property type="molecule type" value="Transcribed_RNA"/>
</dbReference>
<dbReference type="PANTHER" id="PTHR45736:SF3">
    <property type="entry name" value="ZINC FINGER MYM-TYPE PROTEIN 3"/>
    <property type="match status" value="1"/>
</dbReference>
<dbReference type="InterPro" id="IPR021893">
    <property type="entry name" value="ZMYM2-like_C"/>
</dbReference>
<evidence type="ECO:0000259" key="4">
    <source>
        <dbReference type="Pfam" id="PF12012"/>
    </source>
</evidence>
<evidence type="ECO:0000256" key="2">
    <source>
        <dbReference type="ARBA" id="ARBA00022553"/>
    </source>
</evidence>
<sequence length="161" mass="18934">MFFNTKFFGLQTAEEHMQLSFTNVVRQSRKCTTPRGSAKVVSIRYYAPVRHRKGRESSLGKRRREEEAPVLEQRENRMNPLRCPVKFYEFYLSKCPESLRSRNDVFYLQPERSCIAESPLWYSVIPMDKSMLESMLNRILAVREIYEEHSRGAGGLDDDLD</sequence>
<reference evidence="5" key="2">
    <citation type="submission" date="2017-11" db="EMBL/GenBank/DDBJ databases">
        <title>Coralsnake Venomics: Analyses of Venom Gland Transcriptomes and Proteomes of Six Brazilian Taxa.</title>
        <authorList>
            <person name="Aird S.D."/>
            <person name="Jorge da Silva N."/>
            <person name="Qiu L."/>
            <person name="Villar-Briones A."/>
            <person name="Aparecida-Saddi V."/>
            <person name="Campos-Telles M.P."/>
            <person name="Grau M."/>
            <person name="Mikheyev A.S."/>
        </authorList>
    </citation>
    <scope>NUCLEOTIDE SEQUENCE</scope>
    <source>
        <tissue evidence="5">Venom_gland</tissue>
    </source>
</reference>
<name>A0A2D4H035_MICCO</name>
<organism evidence="5">
    <name type="scientific">Micrurus corallinus</name>
    <name type="common">Brazilian coral snake</name>
    <dbReference type="NCBI Taxonomy" id="54390"/>
    <lineage>
        <taxon>Eukaryota</taxon>
        <taxon>Metazoa</taxon>
        <taxon>Chordata</taxon>
        <taxon>Craniata</taxon>
        <taxon>Vertebrata</taxon>
        <taxon>Euteleostomi</taxon>
        <taxon>Lepidosauria</taxon>
        <taxon>Squamata</taxon>
        <taxon>Bifurcata</taxon>
        <taxon>Unidentata</taxon>
        <taxon>Episquamata</taxon>
        <taxon>Toxicofera</taxon>
        <taxon>Serpentes</taxon>
        <taxon>Colubroidea</taxon>
        <taxon>Elapidae</taxon>
        <taxon>Elapinae</taxon>
        <taxon>Micrurus</taxon>
    </lineage>
</organism>
<proteinExistence type="predicted"/>
<dbReference type="AlphaFoldDB" id="A0A2D4H035"/>
<keyword evidence="3" id="KW-0832">Ubl conjugation</keyword>
<accession>A0A2D4H035</accession>